<sequence length="104" mass="11541">MPGFIIGKTGQIDPFVPVCVQFHETGIMGVRNSQALYFLLDPLNLFLARGDIVSRGLYLLFEMSLLLAELGGLFLLLAEQDILQIYLQILQLSSCDALLNRALV</sequence>
<accession>A0A645DHM9</accession>
<proteinExistence type="predicted"/>
<reference evidence="1" key="1">
    <citation type="submission" date="2019-08" db="EMBL/GenBank/DDBJ databases">
        <authorList>
            <person name="Kucharzyk K."/>
            <person name="Murdoch R.W."/>
            <person name="Higgins S."/>
            <person name="Loffler F."/>
        </authorList>
    </citation>
    <scope>NUCLEOTIDE SEQUENCE</scope>
</reference>
<comment type="caution">
    <text evidence="1">The sequence shown here is derived from an EMBL/GenBank/DDBJ whole genome shotgun (WGS) entry which is preliminary data.</text>
</comment>
<evidence type="ECO:0000313" key="1">
    <source>
        <dbReference type="EMBL" id="MPM88767.1"/>
    </source>
</evidence>
<dbReference type="EMBL" id="VSSQ01036320">
    <property type="protein sequence ID" value="MPM88767.1"/>
    <property type="molecule type" value="Genomic_DNA"/>
</dbReference>
<dbReference type="AlphaFoldDB" id="A0A645DHM9"/>
<gene>
    <name evidence="1" type="ORF">SDC9_135871</name>
</gene>
<name>A0A645DHM9_9ZZZZ</name>
<organism evidence="1">
    <name type="scientific">bioreactor metagenome</name>
    <dbReference type="NCBI Taxonomy" id="1076179"/>
    <lineage>
        <taxon>unclassified sequences</taxon>
        <taxon>metagenomes</taxon>
        <taxon>ecological metagenomes</taxon>
    </lineage>
</organism>
<protein>
    <submittedName>
        <fullName evidence="1">Uncharacterized protein</fullName>
    </submittedName>
</protein>